<evidence type="ECO:0000313" key="8">
    <source>
        <dbReference type="Proteomes" id="UP000275356"/>
    </source>
</evidence>
<evidence type="ECO:0000256" key="6">
    <source>
        <dbReference type="ARBA" id="ARBA00023315"/>
    </source>
</evidence>
<keyword evidence="2" id="KW-1003">Cell membrane</keyword>
<dbReference type="AlphaFoldDB" id="A0A3N2D2C6"/>
<evidence type="ECO:0000256" key="3">
    <source>
        <dbReference type="ARBA" id="ARBA00022519"/>
    </source>
</evidence>
<dbReference type="InterPro" id="IPR004960">
    <property type="entry name" value="LipA_acyltrans"/>
</dbReference>
<dbReference type="GO" id="GO:0009247">
    <property type="term" value="P:glycolipid biosynthetic process"/>
    <property type="evidence" value="ECO:0007669"/>
    <property type="project" value="UniProtKB-ARBA"/>
</dbReference>
<reference evidence="7 8" key="1">
    <citation type="submission" date="2018-11" db="EMBL/GenBank/DDBJ databases">
        <title>Sequencing the genomes of 1000 actinobacteria strains.</title>
        <authorList>
            <person name="Klenk H.-P."/>
        </authorList>
    </citation>
    <scope>NUCLEOTIDE SEQUENCE [LARGE SCALE GENOMIC DNA]</scope>
    <source>
        <strain evidence="7 8">DSM 13521</strain>
    </source>
</reference>
<evidence type="ECO:0000256" key="4">
    <source>
        <dbReference type="ARBA" id="ARBA00022679"/>
    </source>
</evidence>
<keyword evidence="3" id="KW-0997">Cell inner membrane</keyword>
<dbReference type="PANTHER" id="PTHR30606:SF10">
    <property type="entry name" value="PHOSPHATIDYLINOSITOL MANNOSIDE ACYLTRANSFERASE"/>
    <property type="match status" value="1"/>
</dbReference>
<sequence length="322" mass="35479">MSGLRTADLYAFAWRNVRRLPDALVRGGAHLVADVVWALRLSGVRQLQSNLHRLRPDLDPRELRRCSRAGMRSYLRYFAEAFQLPGWTPERIAARVRPVGVERVTRVTDDAGTAVLALGHSGNWDLAGAWAGAHIAPVLTVAEKLPDGLYEEFLAFRSGLGIEIVPFEKGGGTFRTLVRKARTGPRIVPLLADRDLSAHGVEVTIAGHAARVAAGPAALASTGSHELLPVAIHYERLRGERRRAAGSPWGLVVEFLPAIPTRDADGRRRPLDLVTQEWVTALFDAYARHPEDWHMLQKVFLSDLDADRLARQRARASEGAPS</sequence>
<dbReference type="RefSeq" id="WP_123740558.1">
    <property type="nucleotide sequence ID" value="NZ_RKHQ01000002.1"/>
</dbReference>
<evidence type="ECO:0000256" key="2">
    <source>
        <dbReference type="ARBA" id="ARBA00022475"/>
    </source>
</evidence>
<dbReference type="OrthoDB" id="9803456at2"/>
<evidence type="ECO:0000256" key="1">
    <source>
        <dbReference type="ARBA" id="ARBA00004533"/>
    </source>
</evidence>
<evidence type="ECO:0000256" key="5">
    <source>
        <dbReference type="ARBA" id="ARBA00023136"/>
    </source>
</evidence>
<dbReference type="Proteomes" id="UP000275356">
    <property type="component" value="Unassembled WGS sequence"/>
</dbReference>
<keyword evidence="8" id="KW-1185">Reference proteome</keyword>
<dbReference type="PANTHER" id="PTHR30606">
    <property type="entry name" value="LIPID A BIOSYNTHESIS LAUROYL ACYLTRANSFERASE"/>
    <property type="match status" value="1"/>
</dbReference>
<keyword evidence="5" id="KW-0472">Membrane</keyword>
<dbReference type="GO" id="GO:0016746">
    <property type="term" value="F:acyltransferase activity"/>
    <property type="evidence" value="ECO:0007669"/>
    <property type="project" value="UniProtKB-KW"/>
</dbReference>
<name>A0A3N2D2C6_9MICO</name>
<comment type="subcellular location">
    <subcellularLocation>
        <location evidence="1">Cell inner membrane</location>
    </subcellularLocation>
</comment>
<dbReference type="Pfam" id="PF03279">
    <property type="entry name" value="Lip_A_acyltrans"/>
    <property type="match status" value="1"/>
</dbReference>
<comment type="caution">
    <text evidence="7">The sequence shown here is derived from an EMBL/GenBank/DDBJ whole genome shotgun (WGS) entry which is preliminary data.</text>
</comment>
<gene>
    <name evidence="7" type="ORF">EDD28_3042</name>
</gene>
<dbReference type="GO" id="GO:0005886">
    <property type="term" value="C:plasma membrane"/>
    <property type="evidence" value="ECO:0007669"/>
    <property type="project" value="UniProtKB-SubCell"/>
</dbReference>
<evidence type="ECO:0000313" key="7">
    <source>
        <dbReference type="EMBL" id="ROR93624.1"/>
    </source>
</evidence>
<accession>A0A3N2D2C6</accession>
<proteinExistence type="predicted"/>
<organism evidence="7 8">
    <name type="scientific">Salana multivorans</name>
    <dbReference type="NCBI Taxonomy" id="120377"/>
    <lineage>
        <taxon>Bacteria</taxon>
        <taxon>Bacillati</taxon>
        <taxon>Actinomycetota</taxon>
        <taxon>Actinomycetes</taxon>
        <taxon>Micrococcales</taxon>
        <taxon>Beutenbergiaceae</taxon>
        <taxon>Salana</taxon>
    </lineage>
</organism>
<dbReference type="NCBIfam" id="NF005919">
    <property type="entry name" value="PRK07920.1"/>
    <property type="match status" value="1"/>
</dbReference>
<keyword evidence="4 7" id="KW-0808">Transferase</keyword>
<keyword evidence="6" id="KW-0012">Acyltransferase</keyword>
<protein>
    <submittedName>
        <fullName evidence="7">KDO2-lipid IV(A) lauroyltransferase</fullName>
    </submittedName>
</protein>
<dbReference type="EMBL" id="RKHQ01000002">
    <property type="protein sequence ID" value="ROR93624.1"/>
    <property type="molecule type" value="Genomic_DNA"/>
</dbReference>